<evidence type="ECO:0000313" key="2">
    <source>
        <dbReference type="Proteomes" id="UP000635628"/>
    </source>
</evidence>
<dbReference type="EMBL" id="CAESAP020000345">
    <property type="protein sequence ID" value="CAB5506884.1"/>
    <property type="molecule type" value="Genomic_DNA"/>
</dbReference>
<comment type="caution">
    <text evidence="1">The sequence shown here is derived from an EMBL/GenBank/DDBJ whole genome shotgun (WGS) entry which is preliminary data.</text>
</comment>
<protein>
    <submittedName>
        <fullName evidence="1">Uncharacterized protein</fullName>
    </submittedName>
</protein>
<accession>A0ACA8ZT93</accession>
<keyword evidence="2" id="KW-1185">Reference proteome</keyword>
<proteinExistence type="predicted"/>
<name>A0ACA8ZT93_9GAMM</name>
<sequence length="44" mass="4831">MNGVSFLVLIVGLGLGGSIFGFWNYVVIFLFSIISYKELNTSTI</sequence>
<reference evidence="1" key="1">
    <citation type="submission" date="2020-05" db="EMBL/GenBank/DDBJ databases">
        <authorList>
            <person name="Petersen J."/>
            <person name="Sayavedra L."/>
        </authorList>
    </citation>
    <scope>NUCLEOTIDE SEQUENCE</scope>
    <source>
        <strain evidence="1">B azoricus SOX Menez Gwen</strain>
    </source>
</reference>
<dbReference type="Proteomes" id="UP000635628">
    <property type="component" value="Unassembled WGS sequence"/>
</dbReference>
<organism evidence="1 2">
    <name type="scientific">Bathymodiolus azoricus thioautotrophic gill symbiont</name>
    <dbReference type="NCBI Taxonomy" id="235205"/>
    <lineage>
        <taxon>Bacteria</taxon>
        <taxon>Pseudomonadati</taxon>
        <taxon>Pseudomonadota</taxon>
        <taxon>Gammaproteobacteria</taxon>
        <taxon>sulfur-oxidizing symbionts</taxon>
    </lineage>
</organism>
<gene>
    <name evidence="1" type="ORF">AZO1586R_2190</name>
</gene>
<evidence type="ECO:0000313" key="1">
    <source>
        <dbReference type="EMBL" id="CAB5506884.1"/>
    </source>
</evidence>